<dbReference type="InterPro" id="IPR012786">
    <property type="entry name" value="Protocat_dOase_a"/>
</dbReference>
<feature type="domain" description="Intradiol ring-cleavage dioxygenases" evidence="4">
    <location>
        <begin position="48"/>
        <end position="76"/>
    </location>
</feature>
<dbReference type="InterPro" id="IPR015889">
    <property type="entry name" value="Intradiol_dOase_core"/>
</dbReference>
<dbReference type="PROSITE" id="PS00083">
    <property type="entry name" value="INTRADIOL_DIOXYGENAS"/>
    <property type="match status" value="1"/>
</dbReference>
<sequence length="199" mass="22244">MSMKQTPSQTVGPYFAYGLTAQQYHYNHTQVADAVMVTDTTEGERIRIKGRVFDGQGQVVNDAMIELWQANAAGRFNHPNDGRLDRKLDPAFSGFGRCGTGMTADHHFAFETIKPGSSEAGKAPYISVIVFMRGLPNHAYTRVYFSDEAAANASDSTLNKVEENRRPTLIAQRHETATGIEYHFDIHMQGDQETVFFNF</sequence>
<dbReference type="GO" id="GO:0008199">
    <property type="term" value="F:ferric iron binding"/>
    <property type="evidence" value="ECO:0007669"/>
    <property type="project" value="InterPro"/>
</dbReference>
<evidence type="ECO:0000313" key="6">
    <source>
        <dbReference type="Proteomes" id="UP001169862"/>
    </source>
</evidence>
<protein>
    <submittedName>
        <fullName evidence="5">Protocatechuate 3,4-dioxygenase subunit alpha</fullName>
        <ecNumber evidence="5">1.13.11.3</ecNumber>
    </submittedName>
</protein>
<dbReference type="InterPro" id="IPR000627">
    <property type="entry name" value="Intradiol_dOase_C"/>
</dbReference>
<evidence type="ECO:0000259" key="4">
    <source>
        <dbReference type="PROSITE" id="PS00083"/>
    </source>
</evidence>
<dbReference type="AlphaFoldDB" id="A0AAW7XQM4"/>
<dbReference type="EMBL" id="JAUOPG010000013">
    <property type="protein sequence ID" value="MDO6455153.1"/>
    <property type="molecule type" value="Genomic_DNA"/>
</dbReference>
<dbReference type="Gene3D" id="2.60.130.10">
    <property type="entry name" value="Aromatic compound dioxygenase"/>
    <property type="match status" value="1"/>
</dbReference>
<comment type="similarity">
    <text evidence="1">Belongs to the intradiol ring-cleavage dioxygenase family.</text>
</comment>
<dbReference type="PANTHER" id="PTHR33711:SF9">
    <property type="entry name" value="PROTOCATECHUATE 3,4-DIOXYGENASE ALPHA CHAIN"/>
    <property type="match status" value="1"/>
</dbReference>
<dbReference type="GO" id="GO:0018578">
    <property type="term" value="F:protocatechuate 3,4-dioxygenase activity"/>
    <property type="evidence" value="ECO:0007669"/>
    <property type="project" value="UniProtKB-EC"/>
</dbReference>
<evidence type="ECO:0000256" key="1">
    <source>
        <dbReference type="ARBA" id="ARBA00007825"/>
    </source>
</evidence>
<dbReference type="PANTHER" id="PTHR33711">
    <property type="entry name" value="DIOXYGENASE, PUTATIVE (AFU_ORTHOLOGUE AFUA_2G02910)-RELATED"/>
    <property type="match status" value="1"/>
</dbReference>
<dbReference type="RefSeq" id="WP_075180290.1">
    <property type="nucleotide sequence ID" value="NZ_CAXHZV010000020.1"/>
</dbReference>
<evidence type="ECO:0000313" key="5">
    <source>
        <dbReference type="EMBL" id="MDO6455153.1"/>
    </source>
</evidence>
<dbReference type="Proteomes" id="UP001169862">
    <property type="component" value="Unassembled WGS sequence"/>
</dbReference>
<name>A0AAW7XQM4_9GAMM</name>
<keyword evidence="3 5" id="KW-0560">Oxidoreductase</keyword>
<dbReference type="NCBIfam" id="TIGR02423">
    <property type="entry name" value="protocat_alph"/>
    <property type="match status" value="1"/>
</dbReference>
<dbReference type="EC" id="1.13.11.3" evidence="5"/>
<organism evidence="5 6">
    <name type="scientific">Neptunomonas phycophila</name>
    <dbReference type="NCBI Taxonomy" id="1572645"/>
    <lineage>
        <taxon>Bacteria</taxon>
        <taxon>Pseudomonadati</taxon>
        <taxon>Pseudomonadota</taxon>
        <taxon>Gammaproteobacteria</taxon>
        <taxon>Oceanospirillales</taxon>
        <taxon>Oceanospirillaceae</taxon>
        <taxon>Neptunomonas</taxon>
    </lineage>
</organism>
<evidence type="ECO:0000256" key="2">
    <source>
        <dbReference type="ARBA" id="ARBA00022964"/>
    </source>
</evidence>
<dbReference type="SUPFAM" id="SSF49482">
    <property type="entry name" value="Aromatic compound dioxygenase"/>
    <property type="match status" value="1"/>
</dbReference>
<reference evidence="5" key="1">
    <citation type="submission" date="2023-07" db="EMBL/GenBank/DDBJ databases">
        <title>Genome content predicts the carbon catabolic preferences of heterotrophic bacteria.</title>
        <authorList>
            <person name="Gralka M."/>
        </authorList>
    </citation>
    <scope>NUCLEOTIDE SEQUENCE</scope>
    <source>
        <strain evidence="5">I2M16</strain>
    </source>
</reference>
<accession>A0AAW7XQM4</accession>
<dbReference type="InterPro" id="IPR050770">
    <property type="entry name" value="Intradiol_RC_Dioxygenase"/>
</dbReference>
<keyword evidence="2" id="KW-0223">Dioxygenase</keyword>
<dbReference type="CDD" id="cd03463">
    <property type="entry name" value="3_4-PCD_alpha"/>
    <property type="match status" value="1"/>
</dbReference>
<comment type="caution">
    <text evidence="5">The sequence shown here is derived from an EMBL/GenBank/DDBJ whole genome shotgun (WGS) entry which is preliminary data.</text>
</comment>
<proteinExistence type="inferred from homology"/>
<evidence type="ECO:0000256" key="3">
    <source>
        <dbReference type="ARBA" id="ARBA00023002"/>
    </source>
</evidence>
<dbReference type="Pfam" id="PF00775">
    <property type="entry name" value="Dioxygenase_C"/>
    <property type="match status" value="1"/>
</dbReference>
<gene>
    <name evidence="5" type="primary">pcaG</name>
    <name evidence="5" type="ORF">Q4490_16445</name>
</gene>